<dbReference type="RefSeq" id="WP_269333028.1">
    <property type="nucleotide sequence ID" value="NZ_JAMZFT010000002.1"/>
</dbReference>
<proteinExistence type="predicted"/>
<evidence type="ECO:0000313" key="4">
    <source>
        <dbReference type="EMBL" id="MCP1337094.1"/>
    </source>
</evidence>
<evidence type="ECO:0000313" key="5">
    <source>
        <dbReference type="Proteomes" id="UP001055804"/>
    </source>
</evidence>
<evidence type="ECO:0000256" key="2">
    <source>
        <dbReference type="SAM" id="MobiDB-lite"/>
    </source>
</evidence>
<dbReference type="Gene3D" id="3.50.50.60">
    <property type="entry name" value="FAD/NAD(P)-binding domain"/>
    <property type="match status" value="1"/>
</dbReference>
<dbReference type="SUPFAM" id="SSF51905">
    <property type="entry name" value="FAD/NAD(P)-binding domain"/>
    <property type="match status" value="1"/>
</dbReference>
<sequence length="432" mass="45895">MAADNQESRSAWCETAPEPQPFPELASDARTGVLIVGAGYTGLSAAHHLAARGVDCMVIEAHQPGWGASGRNGGMLVPRPKKPLTAIEAHWGRDEALRQRRLLHEAIETVCELVADHGIDCDFAQDGYLAAAHTPKALDALAAEVRWLHQAAGETEVQLLSRAEISEELGGGAYCGGYLDPLGARVQPLAYARGLASSLAARGVPIHGSTPATRVRAIEGGIAIDTPRATVTADQLVIATNGYTPPGLFPDGLAQRVVAVSSSAIATAPLPRNLAGRILPRGRTMSDTKHLLNWVRLSPDNRIVFGGRGDITGRRADAASYKGIEDALHALYPDLADVPVTHRWSGLVAVTRDHWHHLGSLSPRIHFAMGYGGRGVAMSTLMGRYLARLAVGEACDLGPVTAAFPPVPFHALRIPGMKLTAAWYQAKDRLGL</sequence>
<evidence type="ECO:0000259" key="3">
    <source>
        <dbReference type="Pfam" id="PF01266"/>
    </source>
</evidence>
<dbReference type="Pfam" id="PF01266">
    <property type="entry name" value="DAO"/>
    <property type="match status" value="1"/>
</dbReference>
<dbReference type="GO" id="GO:0016491">
    <property type="term" value="F:oxidoreductase activity"/>
    <property type="evidence" value="ECO:0007669"/>
    <property type="project" value="UniProtKB-KW"/>
</dbReference>
<keyword evidence="1" id="KW-0560">Oxidoreductase</keyword>
<accession>A0A9J6PF63</accession>
<feature type="domain" description="FAD dependent oxidoreductase" evidence="3">
    <location>
        <begin position="33"/>
        <end position="389"/>
    </location>
</feature>
<gene>
    <name evidence="4" type="ORF">NJQ99_11780</name>
</gene>
<dbReference type="PANTHER" id="PTHR13847:SF281">
    <property type="entry name" value="FAD DEPENDENT OXIDOREDUCTASE DOMAIN-CONTAINING PROTEIN"/>
    <property type="match status" value="1"/>
</dbReference>
<protein>
    <submittedName>
        <fullName evidence="4">FAD-binding oxidoreductase</fullName>
    </submittedName>
</protein>
<organism evidence="4 5">
    <name type="scientific">Futiania mangrovi</name>
    <dbReference type="NCBI Taxonomy" id="2959716"/>
    <lineage>
        <taxon>Bacteria</taxon>
        <taxon>Pseudomonadati</taxon>
        <taxon>Pseudomonadota</taxon>
        <taxon>Alphaproteobacteria</taxon>
        <taxon>Futianiales</taxon>
        <taxon>Futianiaceae</taxon>
        <taxon>Futiania</taxon>
    </lineage>
</organism>
<dbReference type="PANTHER" id="PTHR13847">
    <property type="entry name" value="SARCOSINE DEHYDROGENASE-RELATED"/>
    <property type="match status" value="1"/>
</dbReference>
<name>A0A9J6PF63_9PROT</name>
<dbReference type="InterPro" id="IPR006076">
    <property type="entry name" value="FAD-dep_OxRdtase"/>
</dbReference>
<dbReference type="InterPro" id="IPR036188">
    <property type="entry name" value="FAD/NAD-bd_sf"/>
</dbReference>
<dbReference type="Gene3D" id="3.30.9.10">
    <property type="entry name" value="D-Amino Acid Oxidase, subunit A, domain 2"/>
    <property type="match status" value="1"/>
</dbReference>
<dbReference type="GO" id="GO:0005737">
    <property type="term" value="C:cytoplasm"/>
    <property type="evidence" value="ECO:0007669"/>
    <property type="project" value="TreeGrafter"/>
</dbReference>
<evidence type="ECO:0000256" key="1">
    <source>
        <dbReference type="ARBA" id="ARBA00023002"/>
    </source>
</evidence>
<dbReference type="EMBL" id="JAMZFT010000002">
    <property type="protein sequence ID" value="MCP1337094.1"/>
    <property type="molecule type" value="Genomic_DNA"/>
</dbReference>
<dbReference type="AlphaFoldDB" id="A0A9J6PF63"/>
<reference evidence="4" key="1">
    <citation type="submission" date="2022-06" db="EMBL/GenBank/DDBJ databases">
        <title>Isolation and Genomics of Futiania mangrovii gen. nov., sp. nov., a Rare and Metabolically-versatile member in the Class Alphaproteobacteria.</title>
        <authorList>
            <person name="Liu L."/>
            <person name="Huang W.-C."/>
            <person name="Pan J."/>
            <person name="Li J."/>
            <person name="Huang Y."/>
            <person name="Du H."/>
            <person name="Liu Y."/>
            <person name="Li M."/>
        </authorList>
    </citation>
    <scope>NUCLEOTIDE SEQUENCE</scope>
    <source>
        <strain evidence="4">FT118</strain>
    </source>
</reference>
<feature type="region of interest" description="Disordered" evidence="2">
    <location>
        <begin position="1"/>
        <end position="22"/>
    </location>
</feature>
<comment type="caution">
    <text evidence="4">The sequence shown here is derived from an EMBL/GenBank/DDBJ whole genome shotgun (WGS) entry which is preliminary data.</text>
</comment>
<keyword evidence="5" id="KW-1185">Reference proteome</keyword>
<dbReference type="Proteomes" id="UP001055804">
    <property type="component" value="Unassembled WGS sequence"/>
</dbReference>